<dbReference type="AlphaFoldDB" id="A0A2K1KFM7"/>
<reference evidence="3" key="3">
    <citation type="submission" date="2020-12" db="UniProtKB">
        <authorList>
            <consortium name="EnsemblPlants"/>
        </authorList>
    </citation>
    <scope>IDENTIFICATION</scope>
</reference>
<dbReference type="InParanoid" id="A0A2K1KFM7"/>
<sequence length="163" mass="18270">MQQRDETRQPDISSQQQQQQLCPLASGGAIGGIRGRHVVGQLGWKCRFSDSEQILCALQNAEILLPPPRALCVCVQGASSPDSQLILCGWPLLSSFVVVVSMWCWCCYCLFFYPWSVWCPVKLPPVVHTHTLSLSLSLLYVYCCLIKLYWVLALLLPPCGNRE</sequence>
<keyword evidence="4" id="KW-1185">Reference proteome</keyword>
<protein>
    <submittedName>
        <fullName evidence="2 3">Uncharacterized protein</fullName>
    </submittedName>
</protein>
<evidence type="ECO:0000256" key="1">
    <source>
        <dbReference type="SAM" id="Phobius"/>
    </source>
</evidence>
<feature type="transmembrane region" description="Helical" evidence="1">
    <location>
        <begin position="133"/>
        <end position="156"/>
    </location>
</feature>
<dbReference type="EMBL" id="ABEU02000006">
    <property type="protein sequence ID" value="PNR52586.1"/>
    <property type="molecule type" value="Genomic_DNA"/>
</dbReference>
<dbReference type="EnsemblPlants" id="Pp3c6_15040V3.1">
    <property type="protein sequence ID" value="PAC:32977812.CDS.1"/>
    <property type="gene ID" value="Pp3c6_15040"/>
</dbReference>
<reference evidence="2 4" key="1">
    <citation type="journal article" date="2008" name="Science">
        <title>The Physcomitrella genome reveals evolutionary insights into the conquest of land by plants.</title>
        <authorList>
            <person name="Rensing S."/>
            <person name="Lang D."/>
            <person name="Zimmer A."/>
            <person name="Terry A."/>
            <person name="Salamov A."/>
            <person name="Shapiro H."/>
            <person name="Nishiyama T."/>
            <person name="Perroud P.-F."/>
            <person name="Lindquist E."/>
            <person name="Kamisugi Y."/>
            <person name="Tanahashi T."/>
            <person name="Sakakibara K."/>
            <person name="Fujita T."/>
            <person name="Oishi K."/>
            <person name="Shin-I T."/>
            <person name="Kuroki Y."/>
            <person name="Toyoda A."/>
            <person name="Suzuki Y."/>
            <person name="Hashimoto A."/>
            <person name="Yamaguchi K."/>
            <person name="Sugano A."/>
            <person name="Kohara Y."/>
            <person name="Fujiyama A."/>
            <person name="Anterola A."/>
            <person name="Aoki S."/>
            <person name="Ashton N."/>
            <person name="Barbazuk W.B."/>
            <person name="Barker E."/>
            <person name="Bennetzen J."/>
            <person name="Bezanilla M."/>
            <person name="Blankenship R."/>
            <person name="Cho S.H."/>
            <person name="Dutcher S."/>
            <person name="Estelle M."/>
            <person name="Fawcett J.A."/>
            <person name="Gundlach H."/>
            <person name="Hanada K."/>
            <person name="Heyl A."/>
            <person name="Hicks K.A."/>
            <person name="Hugh J."/>
            <person name="Lohr M."/>
            <person name="Mayer K."/>
            <person name="Melkozernov A."/>
            <person name="Murata T."/>
            <person name="Nelson D."/>
            <person name="Pils B."/>
            <person name="Prigge M."/>
            <person name="Reiss B."/>
            <person name="Renner T."/>
            <person name="Rombauts S."/>
            <person name="Rushton P."/>
            <person name="Sanderfoot A."/>
            <person name="Schween G."/>
            <person name="Shiu S.-H."/>
            <person name="Stueber K."/>
            <person name="Theodoulou F.L."/>
            <person name="Tu H."/>
            <person name="Van de Peer Y."/>
            <person name="Verrier P.J."/>
            <person name="Waters E."/>
            <person name="Wood A."/>
            <person name="Yang L."/>
            <person name="Cove D."/>
            <person name="Cuming A."/>
            <person name="Hasebe M."/>
            <person name="Lucas S."/>
            <person name="Mishler D.B."/>
            <person name="Reski R."/>
            <person name="Grigoriev I."/>
            <person name="Quatrano R.S."/>
            <person name="Boore J.L."/>
        </authorList>
    </citation>
    <scope>NUCLEOTIDE SEQUENCE [LARGE SCALE GENOMIC DNA]</scope>
    <source>
        <strain evidence="3 4">cv. Gransden 2004</strain>
    </source>
</reference>
<accession>A0A2K1KFM7</accession>
<keyword evidence="1" id="KW-0472">Membrane</keyword>
<evidence type="ECO:0000313" key="2">
    <source>
        <dbReference type="EMBL" id="PNR52586.1"/>
    </source>
</evidence>
<dbReference type="Gramene" id="Pp3c6_15040V3.1">
    <property type="protein sequence ID" value="PAC:32977812.CDS.1"/>
    <property type="gene ID" value="Pp3c6_15040"/>
</dbReference>
<reference evidence="2 4" key="2">
    <citation type="journal article" date="2018" name="Plant J.">
        <title>The Physcomitrella patens chromosome-scale assembly reveals moss genome structure and evolution.</title>
        <authorList>
            <person name="Lang D."/>
            <person name="Ullrich K.K."/>
            <person name="Murat F."/>
            <person name="Fuchs J."/>
            <person name="Jenkins J."/>
            <person name="Haas F.B."/>
            <person name="Piednoel M."/>
            <person name="Gundlach H."/>
            <person name="Van Bel M."/>
            <person name="Meyberg R."/>
            <person name="Vives C."/>
            <person name="Morata J."/>
            <person name="Symeonidi A."/>
            <person name="Hiss M."/>
            <person name="Muchero W."/>
            <person name="Kamisugi Y."/>
            <person name="Saleh O."/>
            <person name="Blanc G."/>
            <person name="Decker E.L."/>
            <person name="van Gessel N."/>
            <person name="Grimwood J."/>
            <person name="Hayes R.D."/>
            <person name="Graham S.W."/>
            <person name="Gunter L.E."/>
            <person name="McDaniel S.F."/>
            <person name="Hoernstein S.N.W."/>
            <person name="Larsson A."/>
            <person name="Li F.W."/>
            <person name="Perroud P.F."/>
            <person name="Phillips J."/>
            <person name="Ranjan P."/>
            <person name="Rokshar D.S."/>
            <person name="Rothfels C.J."/>
            <person name="Schneider L."/>
            <person name="Shu S."/>
            <person name="Stevenson D.W."/>
            <person name="Thummler F."/>
            <person name="Tillich M."/>
            <person name="Villarreal Aguilar J.C."/>
            <person name="Widiez T."/>
            <person name="Wong G.K."/>
            <person name="Wymore A."/>
            <person name="Zhang Y."/>
            <person name="Zimmer A.D."/>
            <person name="Quatrano R.S."/>
            <person name="Mayer K.F.X."/>
            <person name="Goodstein D."/>
            <person name="Casacuberta J.M."/>
            <person name="Vandepoele K."/>
            <person name="Reski R."/>
            <person name="Cuming A.C."/>
            <person name="Tuskan G.A."/>
            <person name="Maumus F."/>
            <person name="Salse J."/>
            <person name="Schmutz J."/>
            <person name="Rensing S.A."/>
        </authorList>
    </citation>
    <scope>NUCLEOTIDE SEQUENCE [LARGE SCALE GENOMIC DNA]</scope>
    <source>
        <strain evidence="3 4">cv. Gransden 2004</strain>
    </source>
</reference>
<keyword evidence="1" id="KW-1133">Transmembrane helix</keyword>
<proteinExistence type="predicted"/>
<keyword evidence="1" id="KW-0812">Transmembrane</keyword>
<organism evidence="2">
    <name type="scientific">Physcomitrium patens</name>
    <name type="common">Spreading-leaved earth moss</name>
    <name type="synonym">Physcomitrella patens</name>
    <dbReference type="NCBI Taxonomy" id="3218"/>
    <lineage>
        <taxon>Eukaryota</taxon>
        <taxon>Viridiplantae</taxon>
        <taxon>Streptophyta</taxon>
        <taxon>Embryophyta</taxon>
        <taxon>Bryophyta</taxon>
        <taxon>Bryophytina</taxon>
        <taxon>Bryopsida</taxon>
        <taxon>Funariidae</taxon>
        <taxon>Funariales</taxon>
        <taxon>Funariaceae</taxon>
        <taxon>Physcomitrium</taxon>
    </lineage>
</organism>
<feature type="transmembrane region" description="Helical" evidence="1">
    <location>
        <begin position="92"/>
        <end position="113"/>
    </location>
</feature>
<dbReference type="Proteomes" id="UP000006727">
    <property type="component" value="Chromosome 6"/>
</dbReference>
<name>A0A2K1KFM7_PHYPA</name>
<evidence type="ECO:0000313" key="3">
    <source>
        <dbReference type="EnsemblPlants" id="PAC:32977812.CDS.1"/>
    </source>
</evidence>
<evidence type="ECO:0000313" key="4">
    <source>
        <dbReference type="Proteomes" id="UP000006727"/>
    </source>
</evidence>
<gene>
    <name evidence="2" type="ORF">PHYPA_008960</name>
</gene>